<organism evidence="3 4">
    <name type="scientific">Saccharibacillus endophyticus</name>
    <dbReference type="NCBI Taxonomy" id="2060666"/>
    <lineage>
        <taxon>Bacteria</taxon>
        <taxon>Bacillati</taxon>
        <taxon>Bacillota</taxon>
        <taxon>Bacilli</taxon>
        <taxon>Bacillales</taxon>
        <taxon>Paenibacillaceae</taxon>
        <taxon>Saccharibacillus</taxon>
    </lineage>
</organism>
<dbReference type="InterPro" id="IPR017853">
    <property type="entry name" value="GH"/>
</dbReference>
<feature type="transmembrane region" description="Helical" evidence="1">
    <location>
        <begin position="20"/>
        <end position="38"/>
    </location>
</feature>
<dbReference type="PANTHER" id="PTHR46066:SF2">
    <property type="entry name" value="CHITINASE DOMAIN-CONTAINING PROTEIN 1"/>
    <property type="match status" value="1"/>
</dbReference>
<dbReference type="Pfam" id="PF06347">
    <property type="entry name" value="SH3_4"/>
    <property type="match status" value="1"/>
</dbReference>
<dbReference type="Proteomes" id="UP000605427">
    <property type="component" value="Unassembled WGS sequence"/>
</dbReference>
<dbReference type="RefSeq" id="WP_229714344.1">
    <property type="nucleotide sequence ID" value="NZ_BMDD01000009.1"/>
</dbReference>
<dbReference type="PROSITE" id="PS51910">
    <property type="entry name" value="GH18_2"/>
    <property type="match status" value="1"/>
</dbReference>
<name>A0ABQ2A7E1_9BACL</name>
<dbReference type="SMART" id="SM00636">
    <property type="entry name" value="Glyco_18"/>
    <property type="match status" value="1"/>
</dbReference>
<dbReference type="SUPFAM" id="SSF55383">
    <property type="entry name" value="Copper amine oxidase, domain N"/>
    <property type="match status" value="1"/>
</dbReference>
<dbReference type="Pfam" id="PF00704">
    <property type="entry name" value="Glyco_hydro_18"/>
    <property type="match status" value="1"/>
</dbReference>
<gene>
    <name evidence="3" type="ORF">GCM10007362_49910</name>
</gene>
<accession>A0ABQ2A7E1</accession>
<proteinExistence type="predicted"/>
<dbReference type="SUPFAM" id="SSF51445">
    <property type="entry name" value="(Trans)glycosidases"/>
    <property type="match status" value="1"/>
</dbReference>
<keyword evidence="1" id="KW-0812">Transmembrane</keyword>
<dbReference type="InterPro" id="IPR010466">
    <property type="entry name" value="DUF1058"/>
</dbReference>
<protein>
    <recommendedName>
        <fullName evidence="2">GH18 domain-containing protein</fullName>
    </recommendedName>
</protein>
<sequence length="575" mass="63888">MIGSRQKRTRIRKKKRPGRIILIGIVIVGAGWGAWQFLPSFSHEEPEWIGQKKPVFIEGQWSGYTARGSGDTLKLPLPLVREQINAYAYGDPDGETAILTTPSELLVMTQGDEQAELNGEAYALNSSMEEADGVLYIPVEPLEQLYGIRIAEESADGSVIVLKAGNEFRTGAAADGGLFSSPKLRSDRTIKSPAVADLEDGMPLRIWSEQDGWLYAQTDEGRSGYIPASEVKIGGEEKVPVIEVAETAAAKEWADKKINLAWEAVYERKPSPDVIEEMQGINVVSPTWFELKDGAGNVKSKADSAYVGRAHNRDKQVWGLFSNSFEADWTRDMLSDYGTRAAAIRQVLDYAAEYKLDGINLDFENVYTEDKEPFVEFVREFTVQAHQAGLTVSVDVTPKSNSEMWSAFLDRRALGETVDFMMVMAYDEHWASSPNAGSVASLPWVETSVTRILEEDDVPASKLVLGIPLYTRVWTESEENGETKVSSSAIGMESSQRLLTENGAKQQLLEDIGQNYAEYEDKEDGTKKRVWLEDGSSLTRRIELAKKHELAGVASWTRSFASAEAWEVLRTINEK</sequence>
<evidence type="ECO:0000313" key="4">
    <source>
        <dbReference type="Proteomes" id="UP000605427"/>
    </source>
</evidence>
<dbReference type="PANTHER" id="PTHR46066">
    <property type="entry name" value="CHITINASE DOMAIN-CONTAINING PROTEIN 1 FAMILY MEMBER"/>
    <property type="match status" value="1"/>
</dbReference>
<dbReference type="Gene3D" id="3.20.20.80">
    <property type="entry name" value="Glycosidases"/>
    <property type="match status" value="1"/>
</dbReference>
<evidence type="ECO:0000313" key="3">
    <source>
        <dbReference type="EMBL" id="GGH87539.1"/>
    </source>
</evidence>
<dbReference type="EMBL" id="BMDD01000009">
    <property type="protein sequence ID" value="GGH87539.1"/>
    <property type="molecule type" value="Genomic_DNA"/>
</dbReference>
<feature type="domain" description="GH18" evidence="2">
    <location>
        <begin position="256"/>
        <end position="575"/>
    </location>
</feature>
<reference evidence="4" key="1">
    <citation type="journal article" date="2019" name="Int. J. Syst. Evol. Microbiol.">
        <title>The Global Catalogue of Microorganisms (GCM) 10K type strain sequencing project: providing services to taxonomists for standard genome sequencing and annotation.</title>
        <authorList>
            <consortium name="The Broad Institute Genomics Platform"/>
            <consortium name="The Broad Institute Genome Sequencing Center for Infectious Disease"/>
            <person name="Wu L."/>
            <person name="Ma J."/>
        </authorList>
    </citation>
    <scope>NUCLEOTIDE SEQUENCE [LARGE SCALE GENOMIC DNA]</scope>
    <source>
        <strain evidence="4">CCM 8702</strain>
    </source>
</reference>
<comment type="caution">
    <text evidence="3">The sequence shown here is derived from an EMBL/GenBank/DDBJ whole genome shotgun (WGS) entry which is preliminary data.</text>
</comment>
<evidence type="ECO:0000256" key="1">
    <source>
        <dbReference type="SAM" id="Phobius"/>
    </source>
</evidence>
<dbReference type="InterPro" id="IPR029070">
    <property type="entry name" value="Chitinase_insertion_sf"/>
</dbReference>
<evidence type="ECO:0000259" key="2">
    <source>
        <dbReference type="PROSITE" id="PS51910"/>
    </source>
</evidence>
<dbReference type="InterPro" id="IPR036582">
    <property type="entry name" value="Mao_N_sf"/>
</dbReference>
<dbReference type="InterPro" id="IPR001223">
    <property type="entry name" value="Glyco_hydro18_cat"/>
</dbReference>
<keyword evidence="4" id="KW-1185">Reference proteome</keyword>
<dbReference type="Gene3D" id="3.10.50.10">
    <property type="match status" value="1"/>
</dbReference>
<dbReference type="InterPro" id="IPR011583">
    <property type="entry name" value="Chitinase_II/V-like_cat"/>
</dbReference>
<keyword evidence="1" id="KW-0472">Membrane</keyword>
<keyword evidence="1" id="KW-1133">Transmembrane helix</keyword>